<keyword evidence="8" id="KW-1185">Reference proteome</keyword>
<evidence type="ECO:0000313" key="7">
    <source>
        <dbReference type="EMBL" id="RFU24569.1"/>
    </source>
</evidence>
<name>A0A3E2GTX1_SCYLI</name>
<keyword evidence="4" id="KW-1133">Transmembrane helix</keyword>
<dbReference type="PANTHER" id="PTHR21382:SF1">
    <property type="entry name" value="NADH DEHYDROGENASE [UBIQUINONE] 1 ALPHA SUBCOMPLEX SUBUNIT 11"/>
    <property type="match status" value="1"/>
</dbReference>
<gene>
    <name evidence="7" type="ORF">B7463_g11766</name>
</gene>
<sequence length="225" mass="24929">MWFSACRRPFPQPPRLSTIKLRSSSKHRSATLATMTSGDEAYHPRDAVGAAINGTMITGGAGALLSAVQNTLAKRNIGPWGVFTRTGGTIAVFAAMGGTYEFTRYACANLREKDDSLNTTIGGFLAGSVLGLRFGNTPAVLGMGALTAVVLGTYDYTGGKLTGYKGKFKEDEFERREYDRRNRRRPIQEIMEEFDERKGLRFAGYDERRRERIKEHYGIEVPAKQ</sequence>
<dbReference type="GO" id="GO:0045271">
    <property type="term" value="C:respiratory chain complex I"/>
    <property type="evidence" value="ECO:0007669"/>
    <property type="project" value="InterPro"/>
</dbReference>
<dbReference type="EMBL" id="NCSJ02000430">
    <property type="protein sequence ID" value="RFU24569.1"/>
    <property type="molecule type" value="Genomic_DNA"/>
</dbReference>
<feature type="non-terminal residue" evidence="7">
    <location>
        <position position="1"/>
    </location>
</feature>
<dbReference type="InterPro" id="IPR039205">
    <property type="entry name" value="NDUFA11"/>
</dbReference>
<dbReference type="GO" id="GO:0006120">
    <property type="term" value="P:mitochondrial electron transport, NADH to ubiquinone"/>
    <property type="evidence" value="ECO:0007669"/>
    <property type="project" value="InterPro"/>
</dbReference>
<dbReference type="GO" id="GO:0005743">
    <property type="term" value="C:mitochondrial inner membrane"/>
    <property type="evidence" value="ECO:0007669"/>
    <property type="project" value="UniProtKB-SubCell"/>
</dbReference>
<dbReference type="STRING" id="5539.A0A3E2GTX1"/>
<evidence type="ECO:0000256" key="2">
    <source>
        <dbReference type="ARBA" id="ARBA00022692"/>
    </source>
</evidence>
<keyword evidence="5" id="KW-0496">Mitochondrion</keyword>
<organism evidence="7 8">
    <name type="scientific">Scytalidium lignicola</name>
    <name type="common">Hyphomycete</name>
    <dbReference type="NCBI Taxonomy" id="5539"/>
    <lineage>
        <taxon>Eukaryota</taxon>
        <taxon>Fungi</taxon>
        <taxon>Dikarya</taxon>
        <taxon>Ascomycota</taxon>
        <taxon>Pezizomycotina</taxon>
        <taxon>Leotiomycetes</taxon>
        <taxon>Leotiomycetes incertae sedis</taxon>
        <taxon>Scytalidium</taxon>
    </lineage>
</organism>
<reference evidence="7 8" key="1">
    <citation type="submission" date="2018-05" db="EMBL/GenBank/DDBJ databases">
        <title>Draft genome sequence of Scytalidium lignicola DSM 105466, a ubiquitous saprotrophic fungus.</title>
        <authorList>
            <person name="Buettner E."/>
            <person name="Gebauer A.M."/>
            <person name="Hofrichter M."/>
            <person name="Liers C."/>
            <person name="Kellner H."/>
        </authorList>
    </citation>
    <scope>NUCLEOTIDE SEQUENCE [LARGE SCALE GENOMIC DNA]</scope>
    <source>
        <strain evidence="7 8">DSM 105466</strain>
    </source>
</reference>
<accession>A0A3E2GTX1</accession>
<comment type="caution">
    <text evidence="7">The sequence shown here is derived from an EMBL/GenBank/DDBJ whole genome shotgun (WGS) entry which is preliminary data.</text>
</comment>
<comment type="subcellular location">
    <subcellularLocation>
        <location evidence="1">Mitochondrion inner membrane</location>
        <topology evidence="1">Multi-pass membrane protein</topology>
    </subcellularLocation>
</comment>
<dbReference type="Proteomes" id="UP000258309">
    <property type="component" value="Unassembled WGS sequence"/>
</dbReference>
<keyword evidence="3" id="KW-0999">Mitochondrion inner membrane</keyword>
<protein>
    <submittedName>
        <fullName evidence="7">Uncharacterized protein</fullName>
    </submittedName>
</protein>
<evidence type="ECO:0000256" key="6">
    <source>
        <dbReference type="ARBA" id="ARBA00023136"/>
    </source>
</evidence>
<dbReference type="PANTHER" id="PTHR21382">
    <property type="entry name" value="NADH-UBIQUINONE OXIDOREDUCTASE SUBUNIT"/>
    <property type="match status" value="1"/>
</dbReference>
<evidence type="ECO:0000313" key="8">
    <source>
        <dbReference type="Proteomes" id="UP000258309"/>
    </source>
</evidence>
<dbReference type="OMA" id="TMMNLRE"/>
<dbReference type="AlphaFoldDB" id="A0A3E2GTX1"/>
<evidence type="ECO:0000256" key="5">
    <source>
        <dbReference type="ARBA" id="ARBA00023128"/>
    </source>
</evidence>
<evidence type="ECO:0000256" key="4">
    <source>
        <dbReference type="ARBA" id="ARBA00022989"/>
    </source>
</evidence>
<evidence type="ECO:0000256" key="3">
    <source>
        <dbReference type="ARBA" id="ARBA00022792"/>
    </source>
</evidence>
<feature type="non-terminal residue" evidence="7">
    <location>
        <position position="225"/>
    </location>
</feature>
<dbReference type="Pfam" id="PF02466">
    <property type="entry name" value="Tim17"/>
    <property type="match status" value="1"/>
</dbReference>
<dbReference type="OrthoDB" id="1913277at2759"/>
<proteinExistence type="predicted"/>
<evidence type="ECO:0000256" key="1">
    <source>
        <dbReference type="ARBA" id="ARBA00004448"/>
    </source>
</evidence>
<keyword evidence="6" id="KW-0472">Membrane</keyword>
<keyword evidence="2" id="KW-0812">Transmembrane</keyword>